<dbReference type="EMBL" id="JAMSHJ010000004">
    <property type="protein sequence ID" value="KAI5423167.1"/>
    <property type="molecule type" value="Genomic_DNA"/>
</dbReference>
<name>A0A9D4XMA2_PEA</name>
<keyword evidence="3" id="KW-1185">Reference proteome</keyword>
<accession>A0A9D4XMA2</accession>
<organism evidence="2 3">
    <name type="scientific">Pisum sativum</name>
    <name type="common">Garden pea</name>
    <name type="synonym">Lathyrus oleraceus</name>
    <dbReference type="NCBI Taxonomy" id="3888"/>
    <lineage>
        <taxon>Eukaryota</taxon>
        <taxon>Viridiplantae</taxon>
        <taxon>Streptophyta</taxon>
        <taxon>Embryophyta</taxon>
        <taxon>Tracheophyta</taxon>
        <taxon>Spermatophyta</taxon>
        <taxon>Magnoliopsida</taxon>
        <taxon>eudicotyledons</taxon>
        <taxon>Gunneridae</taxon>
        <taxon>Pentapetalae</taxon>
        <taxon>rosids</taxon>
        <taxon>fabids</taxon>
        <taxon>Fabales</taxon>
        <taxon>Fabaceae</taxon>
        <taxon>Papilionoideae</taxon>
        <taxon>50 kb inversion clade</taxon>
        <taxon>NPAAA clade</taxon>
        <taxon>Hologalegina</taxon>
        <taxon>IRL clade</taxon>
        <taxon>Fabeae</taxon>
        <taxon>Lathyrus</taxon>
    </lineage>
</organism>
<feature type="region of interest" description="Disordered" evidence="1">
    <location>
        <begin position="23"/>
        <end position="49"/>
    </location>
</feature>
<sequence length="129" mass="14606">MLEVVDPLVVEDESHINNVSYDHAHEDEFQPGPTEDQHNGQPSNFLGFTPNQHKELLALLQQSSHSSSHSSDMPYNVGFYAKQKRLPFPNSDRKSVDSFDLVHMDIWGPLSIPSLNCQKYLLTVVDDKS</sequence>
<evidence type="ECO:0000256" key="1">
    <source>
        <dbReference type="SAM" id="MobiDB-lite"/>
    </source>
</evidence>
<protein>
    <submittedName>
        <fullName evidence="2">Uncharacterized protein</fullName>
    </submittedName>
</protein>
<evidence type="ECO:0000313" key="3">
    <source>
        <dbReference type="Proteomes" id="UP001058974"/>
    </source>
</evidence>
<dbReference type="AlphaFoldDB" id="A0A9D4XMA2"/>
<dbReference type="Gramene" id="Psat04G0623300-T1">
    <property type="protein sequence ID" value="KAI5423167.1"/>
    <property type="gene ID" value="KIW84_046233"/>
</dbReference>
<dbReference type="Proteomes" id="UP001058974">
    <property type="component" value="Chromosome 4"/>
</dbReference>
<gene>
    <name evidence="2" type="ORF">KIW84_046233</name>
</gene>
<reference evidence="2 3" key="1">
    <citation type="journal article" date="2022" name="Nat. Genet.">
        <title>Improved pea reference genome and pan-genome highlight genomic features and evolutionary characteristics.</title>
        <authorList>
            <person name="Yang T."/>
            <person name="Liu R."/>
            <person name="Luo Y."/>
            <person name="Hu S."/>
            <person name="Wang D."/>
            <person name="Wang C."/>
            <person name="Pandey M.K."/>
            <person name="Ge S."/>
            <person name="Xu Q."/>
            <person name="Li N."/>
            <person name="Li G."/>
            <person name="Huang Y."/>
            <person name="Saxena R.K."/>
            <person name="Ji Y."/>
            <person name="Li M."/>
            <person name="Yan X."/>
            <person name="He Y."/>
            <person name="Liu Y."/>
            <person name="Wang X."/>
            <person name="Xiang C."/>
            <person name="Varshney R.K."/>
            <person name="Ding H."/>
            <person name="Gao S."/>
            <person name="Zong X."/>
        </authorList>
    </citation>
    <scope>NUCLEOTIDE SEQUENCE [LARGE SCALE GENOMIC DNA]</scope>
    <source>
        <strain evidence="2 3">cv. Zhongwan 6</strain>
    </source>
</reference>
<proteinExistence type="predicted"/>
<comment type="caution">
    <text evidence="2">The sequence shown here is derived from an EMBL/GenBank/DDBJ whole genome shotgun (WGS) entry which is preliminary data.</text>
</comment>
<evidence type="ECO:0000313" key="2">
    <source>
        <dbReference type="EMBL" id="KAI5423167.1"/>
    </source>
</evidence>
<feature type="compositionally biased region" description="Polar residues" evidence="1">
    <location>
        <begin position="39"/>
        <end position="49"/>
    </location>
</feature>